<reference evidence="2" key="3">
    <citation type="submission" date="2025-09" db="UniProtKB">
        <authorList>
            <consortium name="Ensembl"/>
        </authorList>
    </citation>
    <scope>IDENTIFICATION</scope>
</reference>
<sequence length="106" mass="11359">MSVADCGDMSRPRPRALSFFFSIHVVTWNVASAAPPLDLSDLLQLNNQNLNLDIYVIGSPMSVCRGSSYWSLPSISICPISRFCLLNPPPLACLGTGGTKVESTSA</sequence>
<accession>A0A8I5T8I9</accession>
<reference evidence="2 3" key="1">
    <citation type="submission" date="2008-02" db="EMBL/GenBank/DDBJ databases">
        <title>A 6x draft sequence assembly of the Pongo pygmaeus abelii genome.</title>
        <authorList>
            <person name="Wilson R.K."/>
            <person name="Mardis E."/>
        </authorList>
    </citation>
    <scope>NUCLEOTIDE SEQUENCE [LARGE SCALE GENOMIC DNA]</scope>
</reference>
<gene>
    <name evidence="2" type="primary">INPP5K</name>
</gene>
<evidence type="ECO:0000256" key="1">
    <source>
        <dbReference type="SAM" id="SignalP"/>
    </source>
</evidence>
<keyword evidence="1" id="KW-0732">Signal</keyword>
<dbReference type="AlphaFoldDB" id="A0A8I5T8I9"/>
<dbReference type="Proteomes" id="UP000001595">
    <property type="component" value="Chromosome 17"/>
</dbReference>
<feature type="signal peptide" evidence="1">
    <location>
        <begin position="1"/>
        <end position="33"/>
    </location>
</feature>
<evidence type="ECO:0000313" key="2">
    <source>
        <dbReference type="Ensembl" id="ENSPPYP00000033308.1"/>
    </source>
</evidence>
<evidence type="ECO:0000313" key="3">
    <source>
        <dbReference type="Proteomes" id="UP000001595"/>
    </source>
</evidence>
<proteinExistence type="predicted"/>
<keyword evidence="3" id="KW-1185">Reference proteome</keyword>
<name>A0A8I5T8I9_PONAB</name>
<organism evidence="2 3">
    <name type="scientific">Pongo abelii</name>
    <name type="common">Sumatran orangutan</name>
    <name type="synonym">Pongo pygmaeus abelii</name>
    <dbReference type="NCBI Taxonomy" id="9601"/>
    <lineage>
        <taxon>Eukaryota</taxon>
        <taxon>Metazoa</taxon>
        <taxon>Chordata</taxon>
        <taxon>Craniata</taxon>
        <taxon>Vertebrata</taxon>
        <taxon>Euteleostomi</taxon>
        <taxon>Mammalia</taxon>
        <taxon>Eutheria</taxon>
        <taxon>Euarchontoglires</taxon>
        <taxon>Primates</taxon>
        <taxon>Haplorrhini</taxon>
        <taxon>Catarrhini</taxon>
        <taxon>Hominidae</taxon>
        <taxon>Pongo</taxon>
    </lineage>
</organism>
<reference evidence="2" key="2">
    <citation type="submission" date="2025-08" db="UniProtKB">
        <authorList>
            <consortium name="Ensembl"/>
        </authorList>
    </citation>
    <scope>IDENTIFICATION</scope>
</reference>
<feature type="chain" id="PRO_5035160567" evidence="1">
    <location>
        <begin position="34"/>
        <end position="106"/>
    </location>
</feature>
<dbReference type="GeneTree" id="ENSGT00940000156538"/>
<dbReference type="Ensembl" id="ENSPPYT00000052498.1">
    <property type="protein sequence ID" value="ENSPPYP00000033308.1"/>
    <property type="gene ID" value="ENSPPYG00000007772.3"/>
</dbReference>
<protein>
    <submittedName>
        <fullName evidence="2">Inositol polyphosphate-5-phosphatase K</fullName>
    </submittedName>
</protein>